<evidence type="ECO:0000259" key="14">
    <source>
        <dbReference type="Pfam" id="PF07715"/>
    </source>
</evidence>
<keyword evidence="7 10" id="KW-0472">Membrane</keyword>
<keyword evidence="12" id="KW-0732">Signal</keyword>
<dbReference type="GO" id="GO:0009279">
    <property type="term" value="C:cell outer membrane"/>
    <property type="evidence" value="ECO:0007669"/>
    <property type="project" value="UniProtKB-SubCell"/>
</dbReference>
<evidence type="ECO:0000256" key="5">
    <source>
        <dbReference type="ARBA" id="ARBA00022692"/>
    </source>
</evidence>
<dbReference type="InterPro" id="IPR000531">
    <property type="entry name" value="Beta-barrel_TonB"/>
</dbReference>
<feature type="domain" description="TonB-dependent receptor plug" evidence="14">
    <location>
        <begin position="59"/>
        <end position="170"/>
    </location>
</feature>
<name>A0A3A5KNU8_9HYPH</name>
<dbReference type="CDD" id="cd01347">
    <property type="entry name" value="ligand_gated_channel"/>
    <property type="match status" value="1"/>
</dbReference>
<dbReference type="Pfam" id="PF07715">
    <property type="entry name" value="Plug"/>
    <property type="match status" value="1"/>
</dbReference>
<dbReference type="InterPro" id="IPR037066">
    <property type="entry name" value="Plug_dom_sf"/>
</dbReference>
<organism evidence="15 16">
    <name type="scientific">Mesorhizobium waimense</name>
    <dbReference type="NCBI Taxonomy" id="1300307"/>
    <lineage>
        <taxon>Bacteria</taxon>
        <taxon>Pseudomonadati</taxon>
        <taxon>Pseudomonadota</taxon>
        <taxon>Alphaproteobacteria</taxon>
        <taxon>Hyphomicrobiales</taxon>
        <taxon>Phyllobacteriaceae</taxon>
        <taxon>Mesorhizobium</taxon>
    </lineage>
</organism>
<gene>
    <name evidence="15" type="ORF">D3227_25900</name>
</gene>
<dbReference type="Pfam" id="PF00593">
    <property type="entry name" value="TonB_dep_Rec_b-barrel"/>
    <property type="match status" value="1"/>
</dbReference>
<dbReference type="NCBIfam" id="TIGR01785">
    <property type="entry name" value="TonB-hemin"/>
    <property type="match status" value="1"/>
</dbReference>
<dbReference type="Gene3D" id="2.170.130.10">
    <property type="entry name" value="TonB-dependent receptor, plug domain"/>
    <property type="match status" value="1"/>
</dbReference>
<evidence type="ECO:0000256" key="3">
    <source>
        <dbReference type="ARBA" id="ARBA00022448"/>
    </source>
</evidence>
<evidence type="ECO:0000256" key="12">
    <source>
        <dbReference type="SAM" id="SignalP"/>
    </source>
</evidence>
<dbReference type="InterPro" id="IPR012910">
    <property type="entry name" value="Plug_dom"/>
</dbReference>
<evidence type="ECO:0000256" key="9">
    <source>
        <dbReference type="ARBA" id="ARBA00023237"/>
    </source>
</evidence>
<dbReference type="Gene3D" id="2.40.170.20">
    <property type="entry name" value="TonB-dependent receptor, beta-barrel domain"/>
    <property type="match status" value="1"/>
</dbReference>
<keyword evidence="3 10" id="KW-0813">Transport</keyword>
<dbReference type="GO" id="GO:0044718">
    <property type="term" value="P:siderophore transmembrane transport"/>
    <property type="evidence" value="ECO:0007669"/>
    <property type="project" value="TreeGrafter"/>
</dbReference>
<dbReference type="OrthoDB" id="9796221at2"/>
<keyword evidence="4 10" id="KW-1134">Transmembrane beta strand</keyword>
<feature type="domain" description="TonB-dependent receptor-like beta-barrel" evidence="13">
    <location>
        <begin position="257"/>
        <end position="673"/>
    </location>
</feature>
<comment type="similarity">
    <text evidence="2 10 11">Belongs to the TonB-dependent receptor family.</text>
</comment>
<dbReference type="EMBL" id="QZWZ01000024">
    <property type="protein sequence ID" value="RJT32831.1"/>
    <property type="molecule type" value="Genomic_DNA"/>
</dbReference>
<dbReference type="GO" id="GO:0015344">
    <property type="term" value="F:siderophore uptake transmembrane transporter activity"/>
    <property type="evidence" value="ECO:0007669"/>
    <property type="project" value="TreeGrafter"/>
</dbReference>
<evidence type="ECO:0000313" key="16">
    <source>
        <dbReference type="Proteomes" id="UP000272706"/>
    </source>
</evidence>
<dbReference type="AlphaFoldDB" id="A0A3A5KNU8"/>
<dbReference type="InterPro" id="IPR011276">
    <property type="entry name" value="TonB_haem/Hb_rcpt"/>
</dbReference>
<evidence type="ECO:0000259" key="13">
    <source>
        <dbReference type="Pfam" id="PF00593"/>
    </source>
</evidence>
<dbReference type="PANTHER" id="PTHR30069">
    <property type="entry name" value="TONB-DEPENDENT OUTER MEMBRANE RECEPTOR"/>
    <property type="match status" value="1"/>
</dbReference>
<sequence>MGPVAKNMAALLSGAAVTVFFGMHGAKAQGTQTNEAEKKGRVTLLQRLVLGAGAEKIAIDTPQAVTVLNQEDIDREQAETTGGLFKSVPGVTMVGSERVFGEAFNIRGIGSTENSADGSRIIVNVDGAQKFYEQYRMGSFFSDPELYKKVEVLRGPASSTLYGSGALGGVINFVTKDASDFLKEGKDNALRLKSSYETNGNGLLGSAIYARRLNDNMEFLATGNYRTSDEITLGNDTKLVGSDFKAWSGLVKGTARFGDNSEQTVRLSYQRWDSDADDQAYAQTGTQAVFGTVDRHVIDSTAILSYENPVSDNPWLDVKASISYSDTAVEQRNGTLGGFSNIINADYGYRTWQANLQNTSEFTGESYQNFLTYGLQASHQDRVGVSQLVTGTGDAINTHPEGTDNKLGAFVQNEYVWNERLTLIAGMRGDFVWRQPGEAAESLGNAVDVNDQAWSPKIAALYKLNDNFGVFGSIAHTERLPTLDELYTWSKGISLDLKKEKSNNYEAGFTISGNDILQEGDALSLKTTGFYNDLKDLIQTTATGATSYFYNVGKARIYGVEVEGAYDSDYVFANLAYTGVKGENLVPGSTYGNPLTTIPSHKIVFSLGGRLPDRDLEFGGRVTHAFETPNSIQGTVALPKTADAWTTVDVFTSWKPQSGQFEGWQAQFSINNIFNAYYRDALALDYAKGRTFKLTLAKQLDW</sequence>
<keyword evidence="9 10" id="KW-0998">Cell outer membrane</keyword>
<proteinExistence type="inferred from homology"/>
<accession>A0A3A5KNU8</accession>
<evidence type="ECO:0000256" key="2">
    <source>
        <dbReference type="ARBA" id="ARBA00009810"/>
    </source>
</evidence>
<keyword evidence="6 11" id="KW-0798">TonB box</keyword>
<keyword evidence="8 15" id="KW-0675">Receptor</keyword>
<comment type="caution">
    <text evidence="15">The sequence shown here is derived from an EMBL/GenBank/DDBJ whole genome shotgun (WGS) entry which is preliminary data.</text>
</comment>
<reference evidence="15 16" key="1">
    <citation type="submission" date="2018-09" db="EMBL/GenBank/DDBJ databases">
        <title>Mesorhizobium carmichaelinearum sp. nov. isolated from Carmichaelinea spp. root nodules in New Zealand.</title>
        <authorList>
            <person name="De Meyer S.E."/>
        </authorList>
    </citation>
    <scope>NUCLEOTIDE SEQUENCE [LARGE SCALE GENOMIC DNA]</scope>
    <source>
        <strain evidence="15 16">ICMP19557</strain>
    </source>
</reference>
<protein>
    <submittedName>
        <fullName evidence="15">TonB-dependent receptor</fullName>
    </submittedName>
</protein>
<feature type="signal peptide" evidence="12">
    <location>
        <begin position="1"/>
        <end position="28"/>
    </location>
</feature>
<dbReference type="PROSITE" id="PS52016">
    <property type="entry name" value="TONB_DEPENDENT_REC_3"/>
    <property type="match status" value="1"/>
</dbReference>
<evidence type="ECO:0000256" key="6">
    <source>
        <dbReference type="ARBA" id="ARBA00023077"/>
    </source>
</evidence>
<dbReference type="InterPro" id="IPR036942">
    <property type="entry name" value="Beta-barrel_TonB_sf"/>
</dbReference>
<evidence type="ECO:0000256" key="4">
    <source>
        <dbReference type="ARBA" id="ARBA00022452"/>
    </source>
</evidence>
<evidence type="ECO:0000256" key="8">
    <source>
        <dbReference type="ARBA" id="ARBA00023170"/>
    </source>
</evidence>
<dbReference type="PANTHER" id="PTHR30069:SF41">
    <property type="entry name" value="HEME_HEMOPEXIN UTILIZATION PROTEIN C"/>
    <property type="match status" value="1"/>
</dbReference>
<dbReference type="Proteomes" id="UP000272706">
    <property type="component" value="Unassembled WGS sequence"/>
</dbReference>
<feature type="chain" id="PRO_5017244378" evidence="12">
    <location>
        <begin position="29"/>
        <end position="702"/>
    </location>
</feature>
<dbReference type="InterPro" id="IPR039426">
    <property type="entry name" value="TonB-dep_rcpt-like"/>
</dbReference>
<dbReference type="GO" id="GO:0015232">
    <property type="term" value="F:heme transmembrane transporter activity"/>
    <property type="evidence" value="ECO:0007669"/>
    <property type="project" value="InterPro"/>
</dbReference>
<keyword evidence="5 10" id="KW-0812">Transmembrane</keyword>
<evidence type="ECO:0000313" key="15">
    <source>
        <dbReference type="EMBL" id="RJT32831.1"/>
    </source>
</evidence>
<evidence type="ECO:0000256" key="10">
    <source>
        <dbReference type="PROSITE-ProRule" id="PRU01360"/>
    </source>
</evidence>
<keyword evidence="16" id="KW-1185">Reference proteome</keyword>
<evidence type="ECO:0000256" key="1">
    <source>
        <dbReference type="ARBA" id="ARBA00004571"/>
    </source>
</evidence>
<dbReference type="SUPFAM" id="SSF56935">
    <property type="entry name" value="Porins"/>
    <property type="match status" value="1"/>
</dbReference>
<evidence type="ECO:0000256" key="11">
    <source>
        <dbReference type="RuleBase" id="RU003357"/>
    </source>
</evidence>
<evidence type="ECO:0000256" key="7">
    <source>
        <dbReference type="ARBA" id="ARBA00023136"/>
    </source>
</evidence>
<comment type="subcellular location">
    <subcellularLocation>
        <location evidence="1 10">Cell outer membrane</location>
        <topology evidence="1 10">Multi-pass membrane protein</topology>
    </subcellularLocation>
</comment>